<reference evidence="2 3" key="3">
    <citation type="journal article" date="2013" name="Rice">
        <title>Improvement of the Oryza sativa Nipponbare reference genome using next generation sequence and optical map data.</title>
        <authorList>
            <person name="Kawahara Y."/>
            <person name="de la Bastide M."/>
            <person name="Hamilton J.P."/>
            <person name="Kanamori H."/>
            <person name="McCombie W.R."/>
            <person name="Ouyang S."/>
            <person name="Schwartz D.C."/>
            <person name="Tanaka T."/>
            <person name="Wu J."/>
            <person name="Zhou S."/>
            <person name="Childs K.L."/>
            <person name="Davidson R.M."/>
            <person name="Lin H."/>
            <person name="Quesada-Ocampo L."/>
            <person name="Vaillancourt B."/>
            <person name="Sakai H."/>
            <person name="Lee S.S."/>
            <person name="Kim J."/>
            <person name="Numa H."/>
            <person name="Itoh T."/>
            <person name="Buell C.R."/>
            <person name="Matsumoto T."/>
        </authorList>
    </citation>
    <scope>NUCLEOTIDE SEQUENCE [LARGE SCALE GENOMIC DNA]</scope>
    <source>
        <strain evidence="3">cv. Nipponbare</strain>
    </source>
</reference>
<protein>
    <submittedName>
        <fullName evidence="2">Os08g0156066 protein</fullName>
    </submittedName>
</protein>
<feature type="compositionally biased region" description="Basic residues" evidence="1">
    <location>
        <begin position="30"/>
        <end position="41"/>
    </location>
</feature>
<evidence type="ECO:0000313" key="3">
    <source>
        <dbReference type="Proteomes" id="UP000059680"/>
    </source>
</evidence>
<proteinExistence type="predicted"/>
<organism evidence="2 3">
    <name type="scientific">Oryza sativa subsp. japonica</name>
    <name type="common">Rice</name>
    <dbReference type="NCBI Taxonomy" id="39947"/>
    <lineage>
        <taxon>Eukaryota</taxon>
        <taxon>Viridiplantae</taxon>
        <taxon>Streptophyta</taxon>
        <taxon>Embryophyta</taxon>
        <taxon>Tracheophyta</taxon>
        <taxon>Spermatophyta</taxon>
        <taxon>Magnoliopsida</taxon>
        <taxon>Liliopsida</taxon>
        <taxon>Poales</taxon>
        <taxon>Poaceae</taxon>
        <taxon>BOP clade</taxon>
        <taxon>Oryzoideae</taxon>
        <taxon>Oryzeae</taxon>
        <taxon>Oryzinae</taxon>
        <taxon>Oryza</taxon>
        <taxon>Oryza sativa</taxon>
    </lineage>
</organism>
<feature type="non-terminal residue" evidence="2">
    <location>
        <position position="1"/>
    </location>
</feature>
<reference evidence="2 3" key="2">
    <citation type="journal article" date="2013" name="Plant Cell Physiol.">
        <title>Rice Annotation Project Database (RAP-DB): an integrative and interactive database for rice genomics.</title>
        <authorList>
            <person name="Sakai H."/>
            <person name="Lee S.S."/>
            <person name="Tanaka T."/>
            <person name="Numa H."/>
            <person name="Kim J."/>
            <person name="Kawahara Y."/>
            <person name="Wakimoto H."/>
            <person name="Yang C.C."/>
            <person name="Iwamoto M."/>
            <person name="Abe T."/>
            <person name="Yamada Y."/>
            <person name="Muto A."/>
            <person name="Inokuchi H."/>
            <person name="Ikemura T."/>
            <person name="Matsumoto T."/>
            <person name="Sasaki T."/>
            <person name="Itoh T."/>
        </authorList>
    </citation>
    <scope>NUCLEOTIDE SEQUENCE [LARGE SCALE GENOMIC DNA]</scope>
    <source>
        <strain evidence="3">cv. Nipponbare</strain>
    </source>
</reference>
<dbReference type="AlphaFoldDB" id="A0A0P0XC22"/>
<reference evidence="3" key="1">
    <citation type="journal article" date="2005" name="Nature">
        <title>The map-based sequence of the rice genome.</title>
        <authorList>
            <consortium name="International rice genome sequencing project (IRGSP)"/>
            <person name="Matsumoto T."/>
            <person name="Wu J."/>
            <person name="Kanamori H."/>
            <person name="Katayose Y."/>
            <person name="Fujisawa M."/>
            <person name="Namiki N."/>
            <person name="Mizuno H."/>
            <person name="Yamamoto K."/>
            <person name="Antonio B.A."/>
            <person name="Baba T."/>
            <person name="Sakata K."/>
            <person name="Nagamura Y."/>
            <person name="Aoki H."/>
            <person name="Arikawa K."/>
            <person name="Arita K."/>
            <person name="Bito T."/>
            <person name="Chiden Y."/>
            <person name="Fujitsuka N."/>
            <person name="Fukunaka R."/>
            <person name="Hamada M."/>
            <person name="Harada C."/>
            <person name="Hayashi A."/>
            <person name="Hijishita S."/>
            <person name="Honda M."/>
            <person name="Hosokawa S."/>
            <person name="Ichikawa Y."/>
            <person name="Idonuma A."/>
            <person name="Iijima M."/>
            <person name="Ikeda M."/>
            <person name="Ikeno M."/>
            <person name="Ito K."/>
            <person name="Ito S."/>
            <person name="Ito T."/>
            <person name="Ito Y."/>
            <person name="Ito Y."/>
            <person name="Iwabuchi A."/>
            <person name="Kamiya K."/>
            <person name="Karasawa W."/>
            <person name="Kurita K."/>
            <person name="Katagiri S."/>
            <person name="Kikuta A."/>
            <person name="Kobayashi H."/>
            <person name="Kobayashi N."/>
            <person name="Machita K."/>
            <person name="Maehara T."/>
            <person name="Masukawa M."/>
            <person name="Mizubayashi T."/>
            <person name="Mukai Y."/>
            <person name="Nagasaki H."/>
            <person name="Nagata Y."/>
            <person name="Naito S."/>
            <person name="Nakashima M."/>
            <person name="Nakama Y."/>
            <person name="Nakamichi Y."/>
            <person name="Nakamura M."/>
            <person name="Meguro A."/>
            <person name="Negishi M."/>
            <person name="Ohta I."/>
            <person name="Ohta T."/>
            <person name="Okamoto M."/>
            <person name="Ono N."/>
            <person name="Saji S."/>
            <person name="Sakaguchi M."/>
            <person name="Sakai K."/>
            <person name="Shibata M."/>
            <person name="Shimokawa T."/>
            <person name="Song J."/>
            <person name="Takazaki Y."/>
            <person name="Terasawa K."/>
            <person name="Tsugane M."/>
            <person name="Tsuji K."/>
            <person name="Ueda S."/>
            <person name="Waki K."/>
            <person name="Yamagata H."/>
            <person name="Yamamoto M."/>
            <person name="Yamamoto S."/>
            <person name="Yamane H."/>
            <person name="Yoshiki S."/>
            <person name="Yoshihara R."/>
            <person name="Yukawa K."/>
            <person name="Zhong H."/>
            <person name="Yano M."/>
            <person name="Yuan Q."/>
            <person name="Ouyang S."/>
            <person name="Liu J."/>
            <person name="Jones K.M."/>
            <person name="Gansberger K."/>
            <person name="Moffat K."/>
            <person name="Hill J."/>
            <person name="Bera J."/>
            <person name="Fadrosh D."/>
            <person name="Jin S."/>
            <person name="Johri S."/>
            <person name="Kim M."/>
            <person name="Overton L."/>
            <person name="Reardon M."/>
            <person name="Tsitrin T."/>
            <person name="Vuong H."/>
            <person name="Weaver B."/>
            <person name="Ciecko A."/>
            <person name="Tallon L."/>
            <person name="Jackson J."/>
            <person name="Pai G."/>
            <person name="Aken S.V."/>
            <person name="Utterback T."/>
            <person name="Reidmuller S."/>
            <person name="Feldblyum T."/>
            <person name="Hsiao J."/>
            <person name="Zismann V."/>
            <person name="Iobst S."/>
            <person name="de Vazeille A.R."/>
            <person name="Buell C.R."/>
            <person name="Ying K."/>
            <person name="Li Y."/>
            <person name="Lu T."/>
            <person name="Huang Y."/>
            <person name="Zhao Q."/>
            <person name="Feng Q."/>
            <person name="Zhang L."/>
            <person name="Zhu J."/>
            <person name="Weng Q."/>
            <person name="Mu J."/>
            <person name="Lu Y."/>
            <person name="Fan D."/>
            <person name="Liu Y."/>
            <person name="Guan J."/>
            <person name="Zhang Y."/>
            <person name="Yu S."/>
            <person name="Liu X."/>
            <person name="Zhang Y."/>
            <person name="Hong G."/>
            <person name="Han B."/>
            <person name="Choisne N."/>
            <person name="Demange N."/>
            <person name="Orjeda G."/>
            <person name="Samain S."/>
            <person name="Cattolico L."/>
            <person name="Pelletier E."/>
            <person name="Couloux A."/>
            <person name="Segurens B."/>
            <person name="Wincker P."/>
            <person name="D'Hont A."/>
            <person name="Scarpelli C."/>
            <person name="Weissenbach J."/>
            <person name="Salanoubat M."/>
            <person name="Quetier F."/>
            <person name="Yu Y."/>
            <person name="Kim H.R."/>
            <person name="Rambo T."/>
            <person name="Currie J."/>
            <person name="Collura K."/>
            <person name="Luo M."/>
            <person name="Yang T."/>
            <person name="Ammiraju J.S.S."/>
            <person name="Engler F."/>
            <person name="Soderlund C."/>
            <person name="Wing R.A."/>
            <person name="Palmer L.E."/>
            <person name="de la Bastide M."/>
            <person name="Spiegel L."/>
            <person name="Nascimento L."/>
            <person name="Zutavern T."/>
            <person name="O'Shaughnessy A."/>
            <person name="Dike S."/>
            <person name="Dedhia N."/>
            <person name="Preston R."/>
            <person name="Balija V."/>
            <person name="McCombie W.R."/>
            <person name="Chow T."/>
            <person name="Chen H."/>
            <person name="Chung M."/>
            <person name="Chen C."/>
            <person name="Shaw J."/>
            <person name="Wu H."/>
            <person name="Hsiao K."/>
            <person name="Chao Y."/>
            <person name="Chu M."/>
            <person name="Cheng C."/>
            <person name="Hour A."/>
            <person name="Lee P."/>
            <person name="Lin S."/>
            <person name="Lin Y."/>
            <person name="Liou J."/>
            <person name="Liu S."/>
            <person name="Hsing Y."/>
            <person name="Raghuvanshi S."/>
            <person name="Mohanty A."/>
            <person name="Bharti A.K."/>
            <person name="Gaur A."/>
            <person name="Gupta V."/>
            <person name="Kumar D."/>
            <person name="Ravi V."/>
            <person name="Vij S."/>
            <person name="Kapur A."/>
            <person name="Khurana P."/>
            <person name="Khurana P."/>
            <person name="Khurana J.P."/>
            <person name="Tyagi A.K."/>
            <person name="Gaikwad K."/>
            <person name="Singh A."/>
            <person name="Dalal V."/>
            <person name="Srivastava S."/>
            <person name="Dixit A."/>
            <person name="Pal A.K."/>
            <person name="Ghazi I.A."/>
            <person name="Yadav M."/>
            <person name="Pandit A."/>
            <person name="Bhargava A."/>
            <person name="Sureshbabu K."/>
            <person name="Batra K."/>
            <person name="Sharma T.R."/>
            <person name="Mohapatra T."/>
            <person name="Singh N.K."/>
            <person name="Messing J."/>
            <person name="Nelson A.B."/>
            <person name="Fuks G."/>
            <person name="Kavchok S."/>
            <person name="Keizer G."/>
            <person name="Linton E."/>
            <person name="Llaca V."/>
            <person name="Song R."/>
            <person name="Tanyolac B."/>
            <person name="Young S."/>
            <person name="Ho-Il K."/>
            <person name="Hahn J.H."/>
            <person name="Sangsakoo G."/>
            <person name="Vanavichit A."/>
            <person name="de Mattos Luiz.A.T."/>
            <person name="Zimmer P.D."/>
            <person name="Malone G."/>
            <person name="Dellagostin O."/>
            <person name="de Oliveira A.C."/>
            <person name="Bevan M."/>
            <person name="Bancroft I."/>
            <person name="Minx P."/>
            <person name="Cordum H."/>
            <person name="Wilson R."/>
            <person name="Cheng Z."/>
            <person name="Jin W."/>
            <person name="Jiang J."/>
            <person name="Leong S.A."/>
            <person name="Iwama H."/>
            <person name="Gojobori T."/>
            <person name="Itoh T."/>
            <person name="Niimura Y."/>
            <person name="Fujii Y."/>
            <person name="Habara T."/>
            <person name="Sakai H."/>
            <person name="Sato Y."/>
            <person name="Wilson G."/>
            <person name="Kumar K."/>
            <person name="McCouch S."/>
            <person name="Juretic N."/>
            <person name="Hoen D."/>
            <person name="Wright S."/>
            <person name="Bruskiewich R."/>
            <person name="Bureau T."/>
            <person name="Miyao A."/>
            <person name="Hirochika H."/>
            <person name="Nishikawa T."/>
            <person name="Kadowaki K."/>
            <person name="Sugiura M."/>
            <person name="Burr B."/>
            <person name="Sasaki T."/>
        </authorList>
    </citation>
    <scope>NUCLEOTIDE SEQUENCE [LARGE SCALE GENOMIC DNA]</scope>
    <source>
        <strain evidence="3">cv. Nipponbare</strain>
    </source>
</reference>
<dbReference type="Gramene" id="Os08t0156066-01">
    <property type="protein sequence ID" value="Os08t0156066-01"/>
    <property type="gene ID" value="Os08g0156066"/>
</dbReference>
<evidence type="ECO:0000256" key="1">
    <source>
        <dbReference type="SAM" id="MobiDB-lite"/>
    </source>
</evidence>
<accession>A0A0P0XC22</accession>
<keyword evidence="3" id="KW-1185">Reference proteome</keyword>
<feature type="compositionally biased region" description="Basic residues" evidence="1">
    <location>
        <begin position="49"/>
        <end position="58"/>
    </location>
</feature>
<name>A0A0P0XC22_ORYSJ</name>
<sequence>VDLLASLAISNLVTLHRRRSPRPCSSSSCSRRRRRRRRRASCGRPPRIAWRRRRRGRRVPGGWGPCNSAPRTRRRPCQPGTGTADAASKTSSPSLDRRR</sequence>
<feature type="region of interest" description="Disordered" evidence="1">
    <location>
        <begin position="16"/>
        <end position="99"/>
    </location>
</feature>
<gene>
    <name evidence="2" type="ordered locus">Os08g0156066</name>
    <name evidence="2" type="ORF">OSNPB_080156066</name>
</gene>
<feature type="compositionally biased region" description="Polar residues" evidence="1">
    <location>
        <begin position="88"/>
        <end position="99"/>
    </location>
</feature>
<dbReference type="PaxDb" id="39947-A0A0P0XC22"/>
<dbReference type="Proteomes" id="UP000059680">
    <property type="component" value="Chromosome 8"/>
</dbReference>
<dbReference type="InParanoid" id="A0A0P0XC22"/>
<evidence type="ECO:0000313" key="2">
    <source>
        <dbReference type="EMBL" id="BAT03891.1"/>
    </source>
</evidence>
<dbReference type="EMBL" id="AP014964">
    <property type="protein sequence ID" value="BAT03891.1"/>
    <property type="molecule type" value="Genomic_DNA"/>
</dbReference>